<evidence type="ECO:0000256" key="1">
    <source>
        <dbReference type="ARBA" id="ARBA00023002"/>
    </source>
</evidence>
<keyword evidence="1" id="KW-0560">Oxidoreductase</keyword>
<dbReference type="RefSeq" id="WP_092070502.1">
    <property type="nucleotide sequence ID" value="NZ_FNHB01000002.1"/>
</dbReference>
<evidence type="ECO:0000313" key="3">
    <source>
        <dbReference type="EMBL" id="SDM11473.1"/>
    </source>
</evidence>
<dbReference type="OrthoDB" id="9789125at2"/>
<dbReference type="InterPro" id="IPR019752">
    <property type="entry name" value="Pyrv/ketoisovalerate_OxRed_cat"/>
</dbReference>
<feature type="domain" description="Pyruvate/ketoisovalerate oxidoreductase catalytic" evidence="2">
    <location>
        <begin position="13"/>
        <end position="188"/>
    </location>
</feature>
<dbReference type="Pfam" id="PF01558">
    <property type="entry name" value="POR"/>
    <property type="match status" value="1"/>
</dbReference>
<gene>
    <name evidence="3" type="ORF">SAMN04488502_102209</name>
</gene>
<evidence type="ECO:0000313" key="4">
    <source>
        <dbReference type="Proteomes" id="UP000214880"/>
    </source>
</evidence>
<dbReference type="NCBIfam" id="NF005325">
    <property type="entry name" value="PRK06853.1-5"/>
    <property type="match status" value="1"/>
</dbReference>
<proteinExistence type="predicted"/>
<evidence type="ECO:0000259" key="2">
    <source>
        <dbReference type="Pfam" id="PF01558"/>
    </source>
</evidence>
<dbReference type="InterPro" id="IPR052198">
    <property type="entry name" value="IorB_Oxidoreductase"/>
</dbReference>
<dbReference type="InterPro" id="IPR002869">
    <property type="entry name" value="Pyrv_flavodox_OxRed_cen"/>
</dbReference>
<dbReference type="Proteomes" id="UP000214880">
    <property type="component" value="Unassembled WGS sequence"/>
</dbReference>
<keyword evidence="3" id="KW-0670">Pyruvate</keyword>
<protein>
    <submittedName>
        <fullName evidence="3">Indolepyruvate ferredoxin oxidoreductase beta subunit</fullName>
    </submittedName>
</protein>
<dbReference type="EMBL" id="FNHB01000002">
    <property type="protein sequence ID" value="SDM11473.1"/>
    <property type="molecule type" value="Genomic_DNA"/>
</dbReference>
<dbReference type="PANTHER" id="PTHR43854">
    <property type="entry name" value="INDOLEPYRUVATE OXIDOREDUCTASE SUBUNIT IORB"/>
    <property type="match status" value="1"/>
</dbReference>
<accession>A0A1G9QKC2</accession>
<organism evidence="3 4">
    <name type="scientific">Dendrosporobacter quercicolus</name>
    <dbReference type="NCBI Taxonomy" id="146817"/>
    <lineage>
        <taxon>Bacteria</taxon>
        <taxon>Bacillati</taxon>
        <taxon>Bacillota</taxon>
        <taxon>Negativicutes</taxon>
        <taxon>Selenomonadales</taxon>
        <taxon>Sporomusaceae</taxon>
        <taxon>Dendrosporobacter</taxon>
    </lineage>
</organism>
<sequence>MADVKSIFLAGVGGQGTILASKILTQGLLSNGFDVKMSEIHGMSQRGGSVSAQVRYGRKVYSPIISEGEADILVSFEEMETYRWLRFLKPQGKVILNDYRLLSAPILSGQSDYPEGLKEEIRQKTDAVIINAADIALQMGVPKAMNIIMLGASIKAVGLDSIDWARMISENVRPQFLDSSLAALRKGMTLFGTVQ</sequence>
<dbReference type="GO" id="GO:0016903">
    <property type="term" value="F:oxidoreductase activity, acting on the aldehyde or oxo group of donors"/>
    <property type="evidence" value="ECO:0007669"/>
    <property type="project" value="InterPro"/>
</dbReference>
<keyword evidence="4" id="KW-1185">Reference proteome</keyword>
<name>A0A1G9QKC2_9FIRM</name>
<reference evidence="3 4" key="1">
    <citation type="submission" date="2016-10" db="EMBL/GenBank/DDBJ databases">
        <authorList>
            <person name="de Groot N.N."/>
        </authorList>
    </citation>
    <scope>NUCLEOTIDE SEQUENCE [LARGE SCALE GENOMIC DNA]</scope>
    <source>
        <strain evidence="3 4">DSM 1736</strain>
    </source>
</reference>
<dbReference type="Gene3D" id="3.40.920.10">
    <property type="entry name" value="Pyruvate-ferredoxin oxidoreductase, PFOR, domain III"/>
    <property type="match status" value="1"/>
</dbReference>
<dbReference type="STRING" id="146817.SAMN04488502_102209"/>
<dbReference type="AlphaFoldDB" id="A0A1G9QKC2"/>
<dbReference type="PANTHER" id="PTHR43854:SF1">
    <property type="entry name" value="INDOLEPYRUVATE OXIDOREDUCTASE SUBUNIT IORB"/>
    <property type="match status" value="1"/>
</dbReference>
<dbReference type="SUPFAM" id="SSF53323">
    <property type="entry name" value="Pyruvate-ferredoxin oxidoreductase, PFOR, domain III"/>
    <property type="match status" value="1"/>
</dbReference>